<organism evidence="2 3">
    <name type="scientific">Rufibacter glacialis</name>
    <dbReference type="NCBI Taxonomy" id="1259555"/>
    <lineage>
        <taxon>Bacteria</taxon>
        <taxon>Pseudomonadati</taxon>
        <taxon>Bacteroidota</taxon>
        <taxon>Cytophagia</taxon>
        <taxon>Cytophagales</taxon>
        <taxon>Hymenobacteraceae</taxon>
        <taxon>Rufibacter</taxon>
    </lineage>
</organism>
<evidence type="ECO:0000256" key="1">
    <source>
        <dbReference type="SAM" id="SignalP"/>
    </source>
</evidence>
<gene>
    <name evidence="2" type="ORF">FOE74_11985</name>
</gene>
<protein>
    <recommendedName>
        <fullName evidence="4">Lipoprotein</fullName>
    </recommendedName>
</protein>
<reference evidence="2 3" key="1">
    <citation type="submission" date="2019-07" db="EMBL/GenBank/DDBJ databases">
        <authorList>
            <person name="Qu J.-H."/>
        </authorList>
    </citation>
    <scope>NUCLEOTIDE SEQUENCE [LARGE SCALE GENOMIC DNA]</scope>
    <source>
        <strain evidence="2 3">MDT1-10-3</strain>
    </source>
</reference>
<dbReference type="OrthoDB" id="1112654at2"/>
<dbReference type="AlphaFoldDB" id="A0A5M8QDN2"/>
<name>A0A5M8QDN2_9BACT</name>
<comment type="caution">
    <text evidence="2">The sequence shown here is derived from an EMBL/GenBank/DDBJ whole genome shotgun (WGS) entry which is preliminary data.</text>
</comment>
<feature type="chain" id="PRO_5024431880" description="Lipoprotein" evidence="1">
    <location>
        <begin position="24"/>
        <end position="68"/>
    </location>
</feature>
<dbReference type="Proteomes" id="UP000323866">
    <property type="component" value="Unassembled WGS sequence"/>
</dbReference>
<sequence length="68" mass="7518">MRFFLLSSFLALGCLNWVMPVLAPACKVDGEPQEVHGIAAAKCQEETSERKKRVPAVWLEGAAKRQGF</sequence>
<evidence type="ECO:0000313" key="2">
    <source>
        <dbReference type="EMBL" id="KAA6433201.1"/>
    </source>
</evidence>
<accession>A0A5M8QDN2</accession>
<feature type="signal peptide" evidence="1">
    <location>
        <begin position="1"/>
        <end position="23"/>
    </location>
</feature>
<reference evidence="2 3" key="2">
    <citation type="submission" date="2019-09" db="EMBL/GenBank/DDBJ databases">
        <title>A bacterium isolated from glacier soil.</title>
        <authorList>
            <person name="Liu Q."/>
        </authorList>
    </citation>
    <scope>NUCLEOTIDE SEQUENCE [LARGE SCALE GENOMIC DNA]</scope>
    <source>
        <strain evidence="2 3">MDT1-10-3</strain>
    </source>
</reference>
<dbReference type="EMBL" id="VKKZ01000021">
    <property type="protein sequence ID" value="KAA6433201.1"/>
    <property type="molecule type" value="Genomic_DNA"/>
</dbReference>
<proteinExistence type="predicted"/>
<evidence type="ECO:0008006" key="4">
    <source>
        <dbReference type="Google" id="ProtNLM"/>
    </source>
</evidence>
<keyword evidence="1" id="KW-0732">Signal</keyword>
<evidence type="ECO:0000313" key="3">
    <source>
        <dbReference type="Proteomes" id="UP000323866"/>
    </source>
</evidence>